<evidence type="ECO:0000256" key="6">
    <source>
        <dbReference type="ARBA" id="ARBA00023295"/>
    </source>
</evidence>
<accession>A0AAP0KVB5</accession>
<evidence type="ECO:0000313" key="11">
    <source>
        <dbReference type="Proteomes" id="UP001420932"/>
    </source>
</evidence>
<comment type="similarity">
    <text evidence="2 8">Belongs to the glycosyl hydrolase 28 family.</text>
</comment>
<feature type="chain" id="PRO_5042816925" description="Polygalacturonase" evidence="9">
    <location>
        <begin position="24"/>
        <end position="244"/>
    </location>
</feature>
<keyword evidence="11" id="KW-1185">Reference proteome</keyword>
<evidence type="ECO:0000256" key="7">
    <source>
        <dbReference type="ARBA" id="ARBA00023316"/>
    </source>
</evidence>
<gene>
    <name evidence="10" type="ORF">Syun_005737</name>
</gene>
<sequence>MASNYKLILFLGLFIISITSSSASTSTSTTSTTSTPTPTKLSSFNVVTFGAKADGKTDSTGAFLKAWTAACNSINPPRLYVPRGTYLIEKLELRGPCKSTSPMTVQIDGTLVAPPDYRQLANSGNWIVFIKISGLSVTGGTIDARGATFWACNKNCPSGARSITFNSVTNLAVSGLTSMNSQATHMVISGCNNVVVSKVSITAPGQSPNTDGIHVQSSTGVTIEDSAIKTGDDCVSIGPGTKNS</sequence>
<feature type="signal peptide" evidence="9">
    <location>
        <begin position="1"/>
        <end position="23"/>
    </location>
</feature>
<dbReference type="EMBL" id="JBBNAF010000003">
    <property type="protein sequence ID" value="KAK9159396.1"/>
    <property type="molecule type" value="Genomic_DNA"/>
</dbReference>
<dbReference type="InterPro" id="IPR011050">
    <property type="entry name" value="Pectin_lyase_fold/virulence"/>
</dbReference>
<dbReference type="Gene3D" id="2.160.20.10">
    <property type="entry name" value="Single-stranded right-handed beta-helix, Pectin lyase-like"/>
    <property type="match status" value="1"/>
</dbReference>
<evidence type="ECO:0000256" key="5">
    <source>
        <dbReference type="ARBA" id="ARBA00022801"/>
    </source>
</evidence>
<dbReference type="Proteomes" id="UP001420932">
    <property type="component" value="Unassembled WGS sequence"/>
</dbReference>
<organism evidence="10 11">
    <name type="scientific">Stephania yunnanensis</name>
    <dbReference type="NCBI Taxonomy" id="152371"/>
    <lineage>
        <taxon>Eukaryota</taxon>
        <taxon>Viridiplantae</taxon>
        <taxon>Streptophyta</taxon>
        <taxon>Embryophyta</taxon>
        <taxon>Tracheophyta</taxon>
        <taxon>Spermatophyta</taxon>
        <taxon>Magnoliopsida</taxon>
        <taxon>Ranunculales</taxon>
        <taxon>Menispermaceae</taxon>
        <taxon>Menispermoideae</taxon>
        <taxon>Cissampelideae</taxon>
        <taxon>Stephania</taxon>
    </lineage>
</organism>
<keyword evidence="6 8" id="KW-0326">Glycosidase</keyword>
<evidence type="ECO:0000256" key="2">
    <source>
        <dbReference type="ARBA" id="ARBA00008834"/>
    </source>
</evidence>
<reference evidence="10 11" key="1">
    <citation type="submission" date="2024-01" db="EMBL/GenBank/DDBJ databases">
        <title>Genome assemblies of Stephania.</title>
        <authorList>
            <person name="Yang L."/>
        </authorList>
    </citation>
    <scope>NUCLEOTIDE SEQUENCE [LARGE SCALE GENOMIC DNA]</scope>
    <source>
        <strain evidence="10">YNDBR</strain>
        <tissue evidence="10">Leaf</tissue>
    </source>
</reference>
<dbReference type="GO" id="GO:0004650">
    <property type="term" value="F:polygalacturonase activity"/>
    <property type="evidence" value="ECO:0007669"/>
    <property type="project" value="InterPro"/>
</dbReference>
<protein>
    <recommendedName>
        <fullName evidence="12">Polygalacturonase</fullName>
    </recommendedName>
</protein>
<keyword evidence="4" id="KW-0964">Secreted</keyword>
<dbReference type="AlphaFoldDB" id="A0AAP0KVB5"/>
<dbReference type="PANTHER" id="PTHR31375">
    <property type="match status" value="1"/>
</dbReference>
<evidence type="ECO:0000256" key="1">
    <source>
        <dbReference type="ARBA" id="ARBA00004191"/>
    </source>
</evidence>
<dbReference type="SUPFAM" id="SSF51126">
    <property type="entry name" value="Pectin lyase-like"/>
    <property type="match status" value="1"/>
</dbReference>
<keyword evidence="7" id="KW-0961">Cell wall biogenesis/degradation</keyword>
<proteinExistence type="inferred from homology"/>
<keyword evidence="9" id="KW-0732">Signal</keyword>
<comment type="subcellular location">
    <subcellularLocation>
        <location evidence="1">Secreted</location>
        <location evidence="1">Cell wall</location>
    </subcellularLocation>
</comment>
<keyword evidence="5 8" id="KW-0378">Hydrolase</keyword>
<dbReference type="Pfam" id="PF00295">
    <property type="entry name" value="Glyco_hydro_28"/>
    <property type="match status" value="1"/>
</dbReference>
<evidence type="ECO:0000256" key="9">
    <source>
        <dbReference type="SAM" id="SignalP"/>
    </source>
</evidence>
<keyword evidence="3" id="KW-0134">Cell wall</keyword>
<dbReference type="GO" id="GO:0071555">
    <property type="term" value="P:cell wall organization"/>
    <property type="evidence" value="ECO:0007669"/>
    <property type="project" value="UniProtKB-KW"/>
</dbReference>
<comment type="caution">
    <text evidence="10">The sequence shown here is derived from an EMBL/GenBank/DDBJ whole genome shotgun (WGS) entry which is preliminary data.</text>
</comment>
<evidence type="ECO:0008006" key="12">
    <source>
        <dbReference type="Google" id="ProtNLM"/>
    </source>
</evidence>
<dbReference type="InterPro" id="IPR000743">
    <property type="entry name" value="Glyco_hydro_28"/>
</dbReference>
<name>A0AAP0KVB5_9MAGN</name>
<dbReference type="GO" id="GO:0005975">
    <property type="term" value="P:carbohydrate metabolic process"/>
    <property type="evidence" value="ECO:0007669"/>
    <property type="project" value="InterPro"/>
</dbReference>
<evidence type="ECO:0000256" key="8">
    <source>
        <dbReference type="RuleBase" id="RU361169"/>
    </source>
</evidence>
<evidence type="ECO:0000256" key="4">
    <source>
        <dbReference type="ARBA" id="ARBA00022525"/>
    </source>
</evidence>
<evidence type="ECO:0000256" key="3">
    <source>
        <dbReference type="ARBA" id="ARBA00022512"/>
    </source>
</evidence>
<dbReference type="InterPro" id="IPR012334">
    <property type="entry name" value="Pectin_lyas_fold"/>
</dbReference>
<evidence type="ECO:0000313" key="10">
    <source>
        <dbReference type="EMBL" id="KAK9159396.1"/>
    </source>
</evidence>